<evidence type="ECO:0000313" key="2">
    <source>
        <dbReference type="Proteomes" id="UP000308886"/>
    </source>
</evidence>
<dbReference type="Proteomes" id="UP000308886">
    <property type="component" value="Unassembled WGS sequence"/>
</dbReference>
<dbReference type="EMBL" id="SRZC01000014">
    <property type="protein sequence ID" value="TGX81689.1"/>
    <property type="molecule type" value="Genomic_DNA"/>
</dbReference>
<accession>A0AC61QPG9</accession>
<sequence>MKRGFVYKDDKTHKFWWIDYSGCSFAVGYGRCDRIGTFGLKEFDTEEECRKEAEKIIRSKIKKGYVEDENFDFVNRLYLDNEEYGLNPKTSHPRFAEHFREDFYYSECDEEAPFGSDEGHDTLTGIYEYIRKMPDFDFDAFPRKFIEEACGMTYVAADTLDAEEVQEMSSDMMTEMNMVQSDIVTYATAFAQIKITGLISSGLKERGIQAIKRLSLIDGMPWNENEIQRKMIDDLMSFSFTV</sequence>
<name>A0AC61QPG9_9BACT</name>
<keyword evidence="2" id="KW-1185">Reference proteome</keyword>
<proteinExistence type="predicted"/>
<comment type="caution">
    <text evidence="1">The sequence shown here is derived from an EMBL/GenBank/DDBJ whole genome shotgun (WGS) entry which is preliminary data.</text>
</comment>
<reference evidence="1" key="1">
    <citation type="submission" date="2019-04" db="EMBL/GenBank/DDBJ databases">
        <title>Microbes associate with the intestines of laboratory mice.</title>
        <authorList>
            <person name="Navarre W."/>
            <person name="Wong E."/>
            <person name="Huang K."/>
            <person name="Tropini C."/>
            <person name="Ng K."/>
            <person name="Yu B."/>
        </authorList>
    </citation>
    <scope>NUCLEOTIDE SEQUENCE</scope>
    <source>
        <strain evidence="1">NM73_A23</strain>
    </source>
</reference>
<evidence type="ECO:0000313" key="1">
    <source>
        <dbReference type="EMBL" id="TGX81689.1"/>
    </source>
</evidence>
<gene>
    <name evidence="1" type="ORF">E5358_09150</name>
</gene>
<organism evidence="1 2">
    <name type="scientific">Palleniella muris</name>
    <dbReference type="NCBI Taxonomy" id="3038145"/>
    <lineage>
        <taxon>Bacteria</taxon>
        <taxon>Pseudomonadati</taxon>
        <taxon>Bacteroidota</taxon>
        <taxon>Bacteroidia</taxon>
        <taxon>Bacteroidales</taxon>
        <taxon>Prevotellaceae</taxon>
        <taxon>Palleniella</taxon>
    </lineage>
</organism>
<protein>
    <submittedName>
        <fullName evidence="1">WGR domain-containing protein</fullName>
    </submittedName>
</protein>